<organism evidence="2 3">
    <name type="scientific">Weissella ceti</name>
    <dbReference type="NCBI Taxonomy" id="759620"/>
    <lineage>
        <taxon>Bacteria</taxon>
        <taxon>Bacillati</taxon>
        <taxon>Bacillota</taxon>
        <taxon>Bacilli</taxon>
        <taxon>Lactobacillales</taxon>
        <taxon>Lactobacillaceae</taxon>
        <taxon>Weissella</taxon>
    </lineage>
</organism>
<reference evidence="2 3" key="1">
    <citation type="submission" date="2022-10" db="EMBL/GenBank/DDBJ databases">
        <title>Weissella fermenti sp. nov., isolated from fermented cabbage.</title>
        <authorList>
            <person name="Lee J.K."/>
            <person name="Baek J.H."/>
            <person name="Choi D.G."/>
            <person name="Kim J.M."/>
            <person name="Jeon C.O."/>
        </authorList>
    </citation>
    <scope>NUCLEOTIDE SEQUENCE [LARGE SCALE GENOMIC DNA]</scope>
    <source>
        <strain evidence="2 3">KACC 18534</strain>
    </source>
</reference>
<gene>
    <name evidence="2" type="ORF">OIT44_04210</name>
</gene>
<feature type="transmembrane region" description="Helical" evidence="1">
    <location>
        <begin position="7"/>
        <end position="26"/>
    </location>
</feature>
<keyword evidence="3" id="KW-1185">Reference proteome</keyword>
<dbReference type="EMBL" id="JAOZFE010000003">
    <property type="protein sequence ID" value="MCW0953279.1"/>
    <property type="molecule type" value="Genomic_DNA"/>
</dbReference>
<name>A0ABT3E4D2_9LACO</name>
<evidence type="ECO:0000256" key="1">
    <source>
        <dbReference type="SAM" id="Phobius"/>
    </source>
</evidence>
<dbReference type="Proteomes" id="UP001526225">
    <property type="component" value="Unassembled WGS sequence"/>
</dbReference>
<evidence type="ECO:0000313" key="3">
    <source>
        <dbReference type="Proteomes" id="UP001526225"/>
    </source>
</evidence>
<comment type="caution">
    <text evidence="2">The sequence shown here is derived from an EMBL/GenBank/DDBJ whole genome shotgun (WGS) entry which is preliminary data.</text>
</comment>
<keyword evidence="1" id="KW-0812">Transmembrane</keyword>
<keyword evidence="1" id="KW-0472">Membrane</keyword>
<sequence length="57" mass="6162">MIETINATLFGMMCGVAGAVASYVFYTASTSGWQAVGDKLDALADKVWHIENTFTEQ</sequence>
<accession>A0ABT3E4D2</accession>
<evidence type="ECO:0000313" key="2">
    <source>
        <dbReference type="EMBL" id="MCW0953279.1"/>
    </source>
</evidence>
<proteinExistence type="predicted"/>
<protein>
    <submittedName>
        <fullName evidence="2">Uncharacterized protein</fullName>
    </submittedName>
</protein>
<keyword evidence="1" id="KW-1133">Transmembrane helix</keyword>
<dbReference type="RefSeq" id="WP_213408036.1">
    <property type="nucleotide sequence ID" value="NZ_CP074441.1"/>
</dbReference>